<dbReference type="InterPro" id="IPR001480">
    <property type="entry name" value="Bulb-type_lectin_dom"/>
</dbReference>
<dbReference type="Gene3D" id="2.90.10.10">
    <property type="entry name" value="Bulb-type lectin domain"/>
    <property type="match status" value="1"/>
</dbReference>
<keyword evidence="6" id="KW-1185">Reference proteome</keyword>
<evidence type="ECO:0000313" key="6">
    <source>
        <dbReference type="Proteomes" id="UP001327560"/>
    </source>
</evidence>
<dbReference type="GO" id="GO:0016301">
    <property type="term" value="F:kinase activity"/>
    <property type="evidence" value="ECO:0007669"/>
    <property type="project" value="UniProtKB-KW"/>
</dbReference>
<feature type="domain" description="Bulb-type lectin" evidence="3">
    <location>
        <begin position="101"/>
        <end position="236"/>
    </location>
</feature>
<name>A0AAQ3JSZ2_9LILI</name>
<protein>
    <submittedName>
        <fullName evidence="5">G-type lectin S-receptor-like serine/threonine-protein kinase SD2-5</fullName>
    </submittedName>
</protein>
<evidence type="ECO:0000313" key="5">
    <source>
        <dbReference type="EMBL" id="WOK95496.1"/>
    </source>
</evidence>
<feature type="domain" description="Apple" evidence="4">
    <location>
        <begin position="395"/>
        <end position="482"/>
    </location>
</feature>
<dbReference type="AlphaFoldDB" id="A0AAQ3JSZ2"/>
<evidence type="ECO:0000259" key="4">
    <source>
        <dbReference type="PROSITE" id="PS50948"/>
    </source>
</evidence>
<keyword evidence="5" id="KW-0418">Kinase</keyword>
<dbReference type="InterPro" id="IPR051343">
    <property type="entry name" value="G-type_lectin_kinases/EP1-like"/>
</dbReference>
<dbReference type="EMBL" id="CP136890">
    <property type="protein sequence ID" value="WOK95496.1"/>
    <property type="molecule type" value="Genomic_DNA"/>
</dbReference>
<dbReference type="PANTHER" id="PTHR47976">
    <property type="entry name" value="G-TYPE LECTIN S-RECEPTOR-LIKE SERINE/THREONINE-PROTEIN KINASE SD2-5"/>
    <property type="match status" value="1"/>
</dbReference>
<evidence type="ECO:0000259" key="3">
    <source>
        <dbReference type="PROSITE" id="PS50927"/>
    </source>
</evidence>
<gene>
    <name evidence="5" type="ORF">Cni_G04203</name>
</gene>
<dbReference type="SMART" id="SM00108">
    <property type="entry name" value="B_lectin"/>
    <property type="match status" value="1"/>
</dbReference>
<dbReference type="SUPFAM" id="SSF51110">
    <property type="entry name" value="alpha-D-mannose-specific plant lectins"/>
    <property type="match status" value="1"/>
</dbReference>
<dbReference type="PROSITE" id="PS50927">
    <property type="entry name" value="BULB_LECTIN"/>
    <property type="match status" value="1"/>
</dbReference>
<keyword evidence="1" id="KW-0732">Signal</keyword>
<dbReference type="Pfam" id="PF01453">
    <property type="entry name" value="B_lectin"/>
    <property type="match status" value="1"/>
</dbReference>
<dbReference type="InterPro" id="IPR036426">
    <property type="entry name" value="Bulb-type_lectin_dom_sf"/>
</dbReference>
<accession>A0AAQ3JSZ2</accession>
<dbReference type="Proteomes" id="UP001327560">
    <property type="component" value="Chromosome 1"/>
</dbReference>
<evidence type="ECO:0000256" key="1">
    <source>
        <dbReference type="ARBA" id="ARBA00022729"/>
    </source>
</evidence>
<proteinExistence type="predicted"/>
<keyword evidence="2" id="KW-0812">Transmembrane</keyword>
<keyword evidence="5" id="KW-0808">Transferase</keyword>
<keyword evidence="2" id="KW-0472">Membrane</keyword>
<dbReference type="PANTHER" id="PTHR47976:SF120">
    <property type="entry name" value="G-TYPE LECTIN S-RECEPTOR-LIKE SERINE_THREONINE-PROTEIN KINASE SD2-5"/>
    <property type="match status" value="1"/>
</dbReference>
<reference evidence="5 6" key="1">
    <citation type="submission" date="2023-10" db="EMBL/GenBank/DDBJ databases">
        <title>Chromosome-scale genome assembly provides insights into flower coloration mechanisms of Canna indica.</title>
        <authorList>
            <person name="Li C."/>
        </authorList>
    </citation>
    <scope>NUCLEOTIDE SEQUENCE [LARGE SCALE GENOMIC DNA]</scope>
    <source>
        <tissue evidence="5">Flower</tissue>
    </source>
</reference>
<evidence type="ECO:0000256" key="2">
    <source>
        <dbReference type="SAM" id="Phobius"/>
    </source>
</evidence>
<sequence>MHYACTPRLLPSLNPQPSIPPTKFAPKDLLPPSESQPRTFQILYPLTTPLQLHPLCNSTLSHELISPLSSSQTPILVGVPMEALLFLLLTFFLPNAFCKNLSFPVGGRVAIPLPSLYQPDFVGRAFLISANNDAPPQFRAGLSIEAVQGGYSCSIVVLLGDVKVWASDHVAKFFPAGSCVLELTPTGDLQLKDSSGRIGWRSGTLGLGVQSLHLKKNTGNLILIDGRNQTKWQSFDYPSNTMLWGQRLNSSSQLTLFPINSSSFYSFEIEQDKLAAYLNWRGNKYSYWELKPRAGKRIAFIRLGSKALKAFNNNSAKIAQISAMKPETVRFLALGRKGNLGLYYYSASQGRFEASHRALEFCDLPLPCGPYGICSSTKSCSYLQVSGMEYRASFCGLSNSEVEMVELKRIVSVLRTSSPIANVSKEECLASCLEDCSCAAALYLNGHGDGSTEELCYQYGLVGGAREIEIGNLESNFWVKVAKKGSGHEEKSSDLLTKVLIVGGAVDVVALCVILGGFLYYFFKVRKRSVDSGTDNN</sequence>
<keyword evidence="2" id="KW-1133">Transmembrane helix</keyword>
<dbReference type="GO" id="GO:0051707">
    <property type="term" value="P:response to other organism"/>
    <property type="evidence" value="ECO:0007669"/>
    <property type="project" value="UniProtKB-ARBA"/>
</dbReference>
<dbReference type="PROSITE" id="PS50948">
    <property type="entry name" value="PAN"/>
    <property type="match status" value="1"/>
</dbReference>
<dbReference type="InterPro" id="IPR003609">
    <property type="entry name" value="Pan_app"/>
</dbReference>
<feature type="transmembrane region" description="Helical" evidence="2">
    <location>
        <begin position="499"/>
        <end position="523"/>
    </location>
</feature>
<organism evidence="5 6">
    <name type="scientific">Canna indica</name>
    <name type="common">Indian-shot</name>
    <dbReference type="NCBI Taxonomy" id="4628"/>
    <lineage>
        <taxon>Eukaryota</taxon>
        <taxon>Viridiplantae</taxon>
        <taxon>Streptophyta</taxon>
        <taxon>Embryophyta</taxon>
        <taxon>Tracheophyta</taxon>
        <taxon>Spermatophyta</taxon>
        <taxon>Magnoliopsida</taxon>
        <taxon>Liliopsida</taxon>
        <taxon>Zingiberales</taxon>
        <taxon>Cannaceae</taxon>
        <taxon>Canna</taxon>
    </lineage>
</organism>